<dbReference type="AlphaFoldDB" id="A0A107GCP4"/>
<evidence type="ECO:0000313" key="3">
    <source>
        <dbReference type="Proteomes" id="UP000062998"/>
    </source>
</evidence>
<organism evidence="2 3">
    <name type="scientific">Burkholderia ubonensis</name>
    <dbReference type="NCBI Taxonomy" id="101571"/>
    <lineage>
        <taxon>Bacteria</taxon>
        <taxon>Pseudomonadati</taxon>
        <taxon>Pseudomonadota</taxon>
        <taxon>Betaproteobacteria</taxon>
        <taxon>Burkholderiales</taxon>
        <taxon>Burkholderiaceae</taxon>
        <taxon>Burkholderia</taxon>
        <taxon>Burkholderia cepacia complex</taxon>
    </lineage>
</organism>
<proteinExistence type="predicted"/>
<keyword evidence="1" id="KW-0472">Membrane</keyword>
<evidence type="ECO:0000256" key="1">
    <source>
        <dbReference type="SAM" id="Phobius"/>
    </source>
</evidence>
<dbReference type="EMBL" id="LPIX01000022">
    <property type="protein sequence ID" value="KWE09425.1"/>
    <property type="molecule type" value="Genomic_DNA"/>
</dbReference>
<reference evidence="2 3" key="1">
    <citation type="submission" date="2015-11" db="EMBL/GenBank/DDBJ databases">
        <title>Expanding the genomic diversity of Burkholderia species for the development of highly accurate diagnostics.</title>
        <authorList>
            <person name="Sahl J."/>
            <person name="Keim P."/>
            <person name="Wagner D."/>
        </authorList>
    </citation>
    <scope>NUCLEOTIDE SEQUENCE [LARGE SCALE GENOMIC DNA]</scope>
    <source>
        <strain evidence="2 3">MSMB2167WGS</strain>
    </source>
</reference>
<gene>
    <name evidence="2" type="ORF">WL73_04495</name>
</gene>
<keyword evidence="1" id="KW-1133">Transmembrane helix</keyword>
<dbReference type="Proteomes" id="UP000062998">
    <property type="component" value="Unassembled WGS sequence"/>
</dbReference>
<evidence type="ECO:0000313" key="2">
    <source>
        <dbReference type="EMBL" id="KWE09425.1"/>
    </source>
</evidence>
<name>A0A107GCP4_9BURK</name>
<comment type="caution">
    <text evidence="2">The sequence shown here is derived from an EMBL/GenBank/DDBJ whole genome shotgun (WGS) entry which is preliminary data.</text>
</comment>
<keyword evidence="1" id="KW-0812">Transmembrane</keyword>
<protein>
    <submittedName>
        <fullName evidence="2">Uncharacterized protein</fullName>
    </submittedName>
</protein>
<feature type="transmembrane region" description="Helical" evidence="1">
    <location>
        <begin position="39"/>
        <end position="58"/>
    </location>
</feature>
<sequence>MAQLLLIIFLIELRTLLVCGSFISIRDSLQKFTRQLKPMLNLIIGVCLSLPLHIVGILRRQPIFKVLV</sequence>
<accession>A0A107GCP4</accession>